<evidence type="ECO:0000313" key="1">
    <source>
        <dbReference type="EMBL" id="KAK7129823.1"/>
    </source>
</evidence>
<organism evidence="1 2">
    <name type="scientific">Phoxinus phoxinus</name>
    <name type="common">Eurasian minnow</name>
    <dbReference type="NCBI Taxonomy" id="58324"/>
    <lineage>
        <taxon>Eukaryota</taxon>
        <taxon>Metazoa</taxon>
        <taxon>Chordata</taxon>
        <taxon>Craniata</taxon>
        <taxon>Vertebrata</taxon>
        <taxon>Euteleostomi</taxon>
        <taxon>Actinopterygii</taxon>
        <taxon>Neopterygii</taxon>
        <taxon>Teleostei</taxon>
        <taxon>Ostariophysi</taxon>
        <taxon>Cypriniformes</taxon>
        <taxon>Leuciscidae</taxon>
        <taxon>Phoxininae</taxon>
        <taxon>Phoxinus</taxon>
    </lineage>
</organism>
<name>A0AAN9CDP1_9TELE</name>
<dbReference type="Proteomes" id="UP001364617">
    <property type="component" value="Unassembled WGS sequence"/>
</dbReference>
<protein>
    <submittedName>
        <fullName evidence="1">Uncharacterized protein</fullName>
    </submittedName>
</protein>
<reference evidence="1 2" key="1">
    <citation type="submission" date="2024-02" db="EMBL/GenBank/DDBJ databases">
        <title>Chromosome-level genome assembly of the Eurasian Minnow (Phoxinus phoxinus).</title>
        <authorList>
            <person name="Oriowo T.O."/>
            <person name="Martin S."/>
            <person name="Stange M."/>
            <person name="Chrysostomakis Y."/>
            <person name="Brown T."/>
            <person name="Winkler S."/>
            <person name="Kukowka S."/>
            <person name="Myers E.W."/>
            <person name="Bohne A."/>
        </authorList>
    </citation>
    <scope>NUCLEOTIDE SEQUENCE [LARGE SCALE GENOMIC DNA]</scope>
    <source>
        <strain evidence="1">ZFMK-TIS-60720</strain>
        <tissue evidence="1">Whole Organism</tissue>
    </source>
</reference>
<dbReference type="EMBL" id="JAYKXH010000021">
    <property type="protein sequence ID" value="KAK7129823.1"/>
    <property type="molecule type" value="Genomic_DNA"/>
</dbReference>
<keyword evidence="2" id="KW-1185">Reference proteome</keyword>
<gene>
    <name evidence="1" type="ORF">R3I93_019460</name>
</gene>
<sequence length="8" mass="907">MQVSSAER</sequence>
<accession>A0AAN9CDP1</accession>
<proteinExistence type="predicted"/>
<evidence type="ECO:0000313" key="2">
    <source>
        <dbReference type="Proteomes" id="UP001364617"/>
    </source>
</evidence>
<comment type="caution">
    <text evidence="1">The sequence shown here is derived from an EMBL/GenBank/DDBJ whole genome shotgun (WGS) entry which is preliminary data.</text>
</comment>